<dbReference type="AlphaFoldDB" id="A0A1L8D4H4"/>
<evidence type="ECO:0000313" key="10">
    <source>
        <dbReference type="EMBL" id="GAV26073.1"/>
    </source>
</evidence>
<evidence type="ECO:0000256" key="4">
    <source>
        <dbReference type="ARBA" id="ARBA00022741"/>
    </source>
</evidence>
<comment type="caution">
    <text evidence="10">The sequence shown here is derived from an EMBL/GenBank/DDBJ whole genome shotgun (WGS) entry which is preliminary data.</text>
</comment>
<evidence type="ECO:0000256" key="3">
    <source>
        <dbReference type="ARBA" id="ARBA00022475"/>
    </source>
</evidence>
<keyword evidence="5 10" id="KW-0067">ATP-binding</keyword>
<evidence type="ECO:0000256" key="8">
    <source>
        <dbReference type="ARBA" id="ARBA00049985"/>
    </source>
</evidence>
<feature type="domain" description="ABC transporter" evidence="9">
    <location>
        <begin position="4"/>
        <end position="234"/>
    </location>
</feature>
<keyword evidence="3" id="KW-1003">Cell membrane</keyword>
<dbReference type="SUPFAM" id="SSF52540">
    <property type="entry name" value="P-loop containing nucleoside triphosphate hydrolases"/>
    <property type="match status" value="1"/>
</dbReference>
<proteinExistence type="inferred from homology"/>
<dbReference type="PROSITE" id="PS00211">
    <property type="entry name" value="ABC_TRANSPORTER_1"/>
    <property type="match status" value="1"/>
</dbReference>
<keyword evidence="6" id="KW-1278">Translocase</keyword>
<evidence type="ECO:0000313" key="11">
    <source>
        <dbReference type="Proteomes" id="UP000187338"/>
    </source>
</evidence>
<dbReference type="GO" id="GO:0005886">
    <property type="term" value="C:plasma membrane"/>
    <property type="evidence" value="ECO:0007669"/>
    <property type="project" value="UniProtKB-SubCell"/>
</dbReference>
<dbReference type="GO" id="GO:0005524">
    <property type="term" value="F:ATP binding"/>
    <property type="evidence" value="ECO:0007669"/>
    <property type="project" value="UniProtKB-KW"/>
</dbReference>
<reference evidence="11" key="1">
    <citation type="submission" date="2016-12" db="EMBL/GenBank/DDBJ databases">
        <title>Draft Genome Sequences od Carboxydothermus pertinax and islandicus, Hydrogenogenic Carboxydotrophic Bacteria.</title>
        <authorList>
            <person name="Fukuyama Y."/>
            <person name="Ohmae K."/>
            <person name="Yoneda Y."/>
            <person name="Yoshida T."/>
            <person name="Sako Y."/>
        </authorList>
    </citation>
    <scope>NUCLEOTIDE SEQUENCE [LARGE SCALE GENOMIC DNA]</scope>
    <source>
        <strain evidence="11">SET</strain>
    </source>
</reference>
<dbReference type="GO" id="GO:0043215">
    <property type="term" value="P:daunorubicin transport"/>
    <property type="evidence" value="ECO:0007669"/>
    <property type="project" value="InterPro"/>
</dbReference>
<dbReference type="InterPro" id="IPR017871">
    <property type="entry name" value="ABC_transporter-like_CS"/>
</dbReference>
<keyword evidence="2" id="KW-0813">Transport</keyword>
<evidence type="ECO:0000256" key="1">
    <source>
        <dbReference type="ARBA" id="ARBA00004413"/>
    </source>
</evidence>
<protein>
    <submittedName>
        <fullName evidence="10">Daunorubicin resistance protein DrrA family ABC transporter ATP-binding protein</fullName>
    </submittedName>
</protein>
<dbReference type="PANTHER" id="PTHR43582:SF4">
    <property type="entry name" value="ANTIBIOTIC RESISTANCE ABC TRANSPORTER ATP-BINDING PROTEIN"/>
    <property type="match status" value="1"/>
</dbReference>
<evidence type="ECO:0000256" key="2">
    <source>
        <dbReference type="ARBA" id="ARBA00022448"/>
    </source>
</evidence>
<dbReference type="Gene3D" id="3.40.50.300">
    <property type="entry name" value="P-loop containing nucleotide triphosphate hydrolases"/>
    <property type="match status" value="1"/>
</dbReference>
<keyword evidence="4" id="KW-0547">Nucleotide-binding</keyword>
<dbReference type="InterPro" id="IPR027417">
    <property type="entry name" value="P-loop_NTPase"/>
</dbReference>
<dbReference type="Proteomes" id="UP000187338">
    <property type="component" value="Unassembled WGS sequence"/>
</dbReference>
<dbReference type="PROSITE" id="PS50893">
    <property type="entry name" value="ABC_TRANSPORTER_2"/>
    <property type="match status" value="1"/>
</dbReference>
<comment type="subcellular location">
    <subcellularLocation>
        <location evidence="1">Cell membrane</location>
        <topology evidence="1">Peripheral membrane protein</topology>
        <orientation evidence="1">Cytoplasmic side</orientation>
    </subcellularLocation>
</comment>
<dbReference type="RefSeq" id="WP_075866246.1">
    <property type="nucleotide sequence ID" value="NZ_BDJL01000132.1"/>
</dbReference>
<dbReference type="InterPro" id="IPR003439">
    <property type="entry name" value="ABC_transporter-like_ATP-bd"/>
</dbReference>
<evidence type="ECO:0000256" key="7">
    <source>
        <dbReference type="ARBA" id="ARBA00023136"/>
    </source>
</evidence>
<gene>
    <name evidence="10" type="ORF">ciss_20060</name>
</gene>
<organism evidence="10 11">
    <name type="scientific">Carboxydothermus islandicus</name>
    <dbReference type="NCBI Taxonomy" id="661089"/>
    <lineage>
        <taxon>Bacteria</taxon>
        <taxon>Bacillati</taxon>
        <taxon>Bacillota</taxon>
        <taxon>Clostridia</taxon>
        <taxon>Thermoanaerobacterales</taxon>
        <taxon>Thermoanaerobacteraceae</taxon>
        <taxon>Carboxydothermus</taxon>
    </lineage>
</organism>
<dbReference type="InterPro" id="IPR025302">
    <property type="entry name" value="DrrA1/2-like_C"/>
</dbReference>
<dbReference type="InterPro" id="IPR003593">
    <property type="entry name" value="AAA+_ATPase"/>
</dbReference>
<keyword evidence="11" id="KW-1185">Reference proteome</keyword>
<dbReference type="GO" id="GO:0016887">
    <property type="term" value="F:ATP hydrolysis activity"/>
    <property type="evidence" value="ECO:0007669"/>
    <property type="project" value="InterPro"/>
</dbReference>
<keyword evidence="7" id="KW-0472">Membrane</keyword>
<evidence type="ECO:0000256" key="5">
    <source>
        <dbReference type="ARBA" id="ARBA00022840"/>
    </source>
</evidence>
<dbReference type="Pfam" id="PF13732">
    <property type="entry name" value="DrrA1-3_C"/>
    <property type="match status" value="1"/>
</dbReference>
<dbReference type="FunFam" id="3.40.50.300:FF:000589">
    <property type="entry name" value="ABC transporter, ATP-binding subunit"/>
    <property type="match status" value="1"/>
</dbReference>
<dbReference type="PANTHER" id="PTHR43582">
    <property type="entry name" value="LINEARMYCIN RESISTANCE ATP-BINDING PROTEIN LNRL"/>
    <property type="match status" value="1"/>
</dbReference>
<dbReference type="EMBL" id="BDJL01000132">
    <property type="protein sequence ID" value="GAV26073.1"/>
    <property type="molecule type" value="Genomic_DNA"/>
</dbReference>
<dbReference type="InterPro" id="IPR005894">
    <property type="entry name" value="DrrA"/>
</dbReference>
<dbReference type="GO" id="GO:1900753">
    <property type="term" value="P:doxorubicin transport"/>
    <property type="evidence" value="ECO:0007669"/>
    <property type="project" value="InterPro"/>
</dbReference>
<dbReference type="SMART" id="SM00382">
    <property type="entry name" value="AAA"/>
    <property type="match status" value="1"/>
</dbReference>
<accession>A0A1L8D4H4</accession>
<dbReference type="NCBIfam" id="TIGR01188">
    <property type="entry name" value="drrA"/>
    <property type="match status" value="1"/>
</dbReference>
<dbReference type="STRING" id="661089.ciss_20060"/>
<dbReference type="Pfam" id="PF00005">
    <property type="entry name" value="ABC_tran"/>
    <property type="match status" value="1"/>
</dbReference>
<evidence type="ECO:0000256" key="6">
    <source>
        <dbReference type="ARBA" id="ARBA00022967"/>
    </source>
</evidence>
<comment type="similarity">
    <text evidence="8">Belongs to the ABC transporter superfamily. Drug exporter-1 (DrugE1) (TC 3.A.1.105) family.</text>
</comment>
<dbReference type="OrthoDB" id="9804819at2"/>
<name>A0A1L8D4H4_9THEO</name>
<evidence type="ECO:0000259" key="9">
    <source>
        <dbReference type="PROSITE" id="PS50893"/>
    </source>
</evidence>
<sequence>MAVIEVTGLTKRFKEVEAVKGVDLTVYEGEVFGFLGPNGAGKTTTISMLCTILKPDGGQGHVAGYNLWREKDKVRQNIGLVFQDPTLDRNLTAYENLWFHALIYSIPARERRERIEMVLKMVELYERKDNLVQTFSGGMKRRLEIARGLLHHPKILFLDEPTVGLDPQTRVHIWEYIHKIRKEKGITIFLTTHYMDEAENCDRIAVIDQGKIIALDTPDNLKQMVGNNIVYINSPEAAGIVPFIKEKFNFEAKLVKNQVVVEVKEAETFIPALLQDLPFPVTSVAIKKPTLDDVFLKLTGREIRDELGENHRTPGFSRRRRWR</sequence>